<organism evidence="2">
    <name type="scientific">bioreactor metagenome</name>
    <dbReference type="NCBI Taxonomy" id="1076179"/>
    <lineage>
        <taxon>unclassified sequences</taxon>
        <taxon>metagenomes</taxon>
        <taxon>ecological metagenomes</taxon>
    </lineage>
</organism>
<dbReference type="AlphaFoldDB" id="A0A645ASU0"/>
<evidence type="ECO:0000259" key="1">
    <source>
        <dbReference type="Pfam" id="PF07760"/>
    </source>
</evidence>
<dbReference type="InterPro" id="IPR011674">
    <property type="entry name" value="DUF1616"/>
</dbReference>
<gene>
    <name evidence="2" type="ORF">SDC9_102948</name>
</gene>
<protein>
    <recommendedName>
        <fullName evidence="1">DUF1616 domain-containing protein</fullName>
    </recommendedName>
</protein>
<dbReference type="EMBL" id="VSSQ01015611">
    <property type="protein sequence ID" value="MPM56147.1"/>
    <property type="molecule type" value="Genomic_DNA"/>
</dbReference>
<sequence>MDVRLENKSLALPENLRHIQLEDNATLEQPLEITPSIQGKNMELQFLLFNDTEKEVPYEDLRLWINVTKEA</sequence>
<proteinExistence type="predicted"/>
<dbReference type="Pfam" id="PF07760">
    <property type="entry name" value="DUF1616"/>
    <property type="match status" value="1"/>
</dbReference>
<reference evidence="2" key="1">
    <citation type="submission" date="2019-08" db="EMBL/GenBank/DDBJ databases">
        <authorList>
            <person name="Kucharzyk K."/>
            <person name="Murdoch R.W."/>
            <person name="Higgins S."/>
            <person name="Loffler F."/>
        </authorList>
    </citation>
    <scope>NUCLEOTIDE SEQUENCE</scope>
</reference>
<comment type="caution">
    <text evidence="2">The sequence shown here is derived from an EMBL/GenBank/DDBJ whole genome shotgun (WGS) entry which is preliminary data.</text>
</comment>
<evidence type="ECO:0000313" key="2">
    <source>
        <dbReference type="EMBL" id="MPM56147.1"/>
    </source>
</evidence>
<name>A0A645ASU0_9ZZZZ</name>
<feature type="domain" description="DUF1616" evidence="1">
    <location>
        <begin position="16"/>
        <end position="66"/>
    </location>
</feature>
<accession>A0A645ASU0</accession>